<dbReference type="AlphaFoldDB" id="A0A8X8Z2J1"/>
<gene>
    <name evidence="1" type="ORF">SASPL_150527</name>
</gene>
<proteinExistence type="predicted"/>
<reference evidence="1" key="1">
    <citation type="submission" date="2018-01" db="EMBL/GenBank/DDBJ databases">
        <authorList>
            <person name="Mao J.F."/>
        </authorList>
    </citation>
    <scope>NUCLEOTIDE SEQUENCE</scope>
    <source>
        <strain evidence="1">Huo1</strain>
        <tissue evidence="1">Leaf</tissue>
    </source>
</reference>
<name>A0A8X8Z2J1_SALSN</name>
<dbReference type="EMBL" id="PNBA02000020">
    <property type="protein sequence ID" value="KAG6389068.1"/>
    <property type="molecule type" value="Genomic_DNA"/>
</dbReference>
<organism evidence="1">
    <name type="scientific">Salvia splendens</name>
    <name type="common">Scarlet sage</name>
    <dbReference type="NCBI Taxonomy" id="180675"/>
    <lineage>
        <taxon>Eukaryota</taxon>
        <taxon>Viridiplantae</taxon>
        <taxon>Streptophyta</taxon>
        <taxon>Embryophyta</taxon>
        <taxon>Tracheophyta</taxon>
        <taxon>Spermatophyta</taxon>
        <taxon>Magnoliopsida</taxon>
        <taxon>eudicotyledons</taxon>
        <taxon>Gunneridae</taxon>
        <taxon>Pentapetalae</taxon>
        <taxon>asterids</taxon>
        <taxon>lamiids</taxon>
        <taxon>Lamiales</taxon>
        <taxon>Lamiaceae</taxon>
        <taxon>Nepetoideae</taxon>
        <taxon>Mentheae</taxon>
        <taxon>Salviinae</taxon>
        <taxon>Salvia</taxon>
        <taxon>Salvia subgen. Calosphace</taxon>
        <taxon>core Calosphace</taxon>
    </lineage>
</organism>
<dbReference type="Proteomes" id="UP000298416">
    <property type="component" value="Unassembled WGS sequence"/>
</dbReference>
<keyword evidence="2" id="KW-1185">Reference proteome</keyword>
<evidence type="ECO:0000313" key="1">
    <source>
        <dbReference type="EMBL" id="KAG6389068.1"/>
    </source>
</evidence>
<dbReference type="Pfam" id="PF14009">
    <property type="entry name" value="PADRE"/>
    <property type="match status" value="1"/>
</dbReference>
<comment type="caution">
    <text evidence="1">The sequence shown here is derived from an EMBL/GenBank/DDBJ whole genome shotgun (WGS) entry which is preliminary data.</text>
</comment>
<accession>A0A8X8Z2J1</accession>
<protein>
    <submittedName>
        <fullName evidence="1">Uncharacterized protein</fullName>
    </submittedName>
</protein>
<sequence length="168" mass="18289">MLPGRGRASPFDAHSKFYYRELTVVISVQPSTTVIYSAAIASDAVPTIAVVTLFPSDLAILSLLDDGKVMELKSAVFVNELLLNFEGVGVTQSRKCGKFLAPSFELQLGKTFYLFPWKLSVAAADGGSTEGATKRIKIVITKKQPEELLSNQTSWKPGLLPIPEENEL</sequence>
<evidence type="ECO:0000313" key="2">
    <source>
        <dbReference type="Proteomes" id="UP000298416"/>
    </source>
</evidence>
<reference evidence="1" key="2">
    <citation type="submission" date="2020-08" db="EMBL/GenBank/DDBJ databases">
        <title>Plant Genome Project.</title>
        <authorList>
            <person name="Zhang R.-G."/>
        </authorList>
    </citation>
    <scope>NUCLEOTIDE SEQUENCE</scope>
    <source>
        <strain evidence="1">Huo1</strain>
        <tissue evidence="1">Leaf</tissue>
    </source>
</reference>
<dbReference type="InterPro" id="IPR025322">
    <property type="entry name" value="PADRE_dom"/>
</dbReference>